<protein>
    <recommendedName>
        <fullName evidence="5">50S ribosomal protein L20</fullName>
    </recommendedName>
</protein>
<keyword evidence="2 4" id="KW-0689">Ribosomal protein</keyword>
<evidence type="ECO:0000256" key="1">
    <source>
        <dbReference type="ARBA" id="ARBA00007698"/>
    </source>
</evidence>
<dbReference type="HAMAP" id="MF_00382">
    <property type="entry name" value="Ribosomal_bL20"/>
    <property type="match status" value="1"/>
</dbReference>
<proteinExistence type="inferred from homology"/>
<dbReference type="InParanoid" id="A0A024G9G7"/>
<dbReference type="EMBL" id="CAIX01000045">
    <property type="protein sequence ID" value="CCI43200.1"/>
    <property type="molecule type" value="Genomic_DNA"/>
</dbReference>
<dbReference type="PRINTS" id="PR00062">
    <property type="entry name" value="RIBOSOMALL20"/>
</dbReference>
<comment type="function">
    <text evidence="5">Binds directly to 23S ribosomal RNA and is necessary for the in vitro assembly process of the 50S ribosomal subunit. It is not involved in the protein synthesizing functions of that subunit.</text>
</comment>
<dbReference type="Gene3D" id="6.10.160.10">
    <property type="match status" value="1"/>
</dbReference>
<evidence type="ECO:0000256" key="2">
    <source>
        <dbReference type="ARBA" id="ARBA00022980"/>
    </source>
</evidence>
<evidence type="ECO:0000313" key="6">
    <source>
        <dbReference type="EMBL" id="CCI43200.1"/>
    </source>
</evidence>
<dbReference type="NCBIfam" id="TIGR01032">
    <property type="entry name" value="rplT_bact"/>
    <property type="match status" value="1"/>
</dbReference>
<dbReference type="FunCoup" id="A0A024G9G7">
    <property type="interactions" value="181"/>
</dbReference>
<comment type="caution">
    <text evidence="6">The sequence shown here is derived from an EMBL/GenBank/DDBJ whole genome shotgun (WGS) entry which is preliminary data.</text>
</comment>
<accession>A0A024G9G7</accession>
<keyword evidence="7" id="KW-1185">Reference proteome</keyword>
<dbReference type="OrthoDB" id="10251781at2759"/>
<dbReference type="GO" id="GO:0019843">
    <property type="term" value="F:rRNA binding"/>
    <property type="evidence" value="ECO:0007669"/>
    <property type="project" value="UniProtKB-KW"/>
</dbReference>
<sequence>MSWKKHKKILAMTKGYRGRANSCYTVAINRLEKALQYQYRDRKQKKRDMRTMWIQQINAGSRQEGMSYSKLIPRLNASNIELNRKVLADLAATEPFSFKSLMEIVKTM</sequence>
<dbReference type="SUPFAM" id="SSF74731">
    <property type="entry name" value="Ribosomal protein L20"/>
    <property type="match status" value="1"/>
</dbReference>
<dbReference type="AlphaFoldDB" id="A0A024G9G7"/>
<evidence type="ECO:0000256" key="3">
    <source>
        <dbReference type="ARBA" id="ARBA00023274"/>
    </source>
</evidence>
<dbReference type="InterPro" id="IPR005813">
    <property type="entry name" value="Ribosomal_bL20"/>
</dbReference>
<dbReference type="GO" id="GO:0006412">
    <property type="term" value="P:translation"/>
    <property type="evidence" value="ECO:0007669"/>
    <property type="project" value="InterPro"/>
</dbReference>
<dbReference type="Gene3D" id="1.10.1900.20">
    <property type="entry name" value="Ribosomal protein L20"/>
    <property type="match status" value="1"/>
</dbReference>
<dbReference type="GO" id="GO:0003735">
    <property type="term" value="F:structural constituent of ribosome"/>
    <property type="evidence" value="ECO:0007669"/>
    <property type="project" value="InterPro"/>
</dbReference>
<dbReference type="Pfam" id="PF00453">
    <property type="entry name" value="Ribosomal_L20"/>
    <property type="match status" value="1"/>
</dbReference>
<keyword evidence="5" id="KW-0694">RNA-binding</keyword>
<dbReference type="FunFam" id="1.10.1900.20:FF:000001">
    <property type="entry name" value="50S ribosomal protein L20"/>
    <property type="match status" value="1"/>
</dbReference>
<evidence type="ECO:0000256" key="4">
    <source>
        <dbReference type="RuleBase" id="RU000561"/>
    </source>
</evidence>
<dbReference type="STRING" id="65357.A0A024G9G7"/>
<gene>
    <name evidence="6" type="ORF">BN9_039840</name>
</gene>
<dbReference type="GO" id="GO:1990904">
    <property type="term" value="C:ribonucleoprotein complex"/>
    <property type="evidence" value="ECO:0007669"/>
    <property type="project" value="UniProtKB-KW"/>
</dbReference>
<evidence type="ECO:0000313" key="7">
    <source>
        <dbReference type="Proteomes" id="UP000053237"/>
    </source>
</evidence>
<dbReference type="PANTHER" id="PTHR10986">
    <property type="entry name" value="39S RIBOSOMAL PROTEIN L20"/>
    <property type="match status" value="1"/>
</dbReference>
<reference evidence="6 7" key="1">
    <citation type="submission" date="2012-05" db="EMBL/GenBank/DDBJ databases">
        <title>Recombination and specialization in a pathogen metapopulation.</title>
        <authorList>
            <person name="Gardiner A."/>
            <person name="Kemen E."/>
            <person name="Schultz-Larsen T."/>
            <person name="MacLean D."/>
            <person name="Van Oosterhout C."/>
            <person name="Jones J.D.G."/>
        </authorList>
    </citation>
    <scope>NUCLEOTIDE SEQUENCE [LARGE SCALE GENOMIC DNA]</scope>
    <source>
        <strain evidence="6 7">Ac Nc2</strain>
    </source>
</reference>
<comment type="similarity">
    <text evidence="1 4">Belongs to the bacterial ribosomal protein bL20 family.</text>
</comment>
<name>A0A024G9G7_9STRA</name>
<organism evidence="6 7">
    <name type="scientific">Albugo candida</name>
    <dbReference type="NCBI Taxonomy" id="65357"/>
    <lineage>
        <taxon>Eukaryota</taxon>
        <taxon>Sar</taxon>
        <taxon>Stramenopiles</taxon>
        <taxon>Oomycota</taxon>
        <taxon>Peronosporomycetes</taxon>
        <taxon>Albuginales</taxon>
        <taxon>Albuginaceae</taxon>
        <taxon>Albugo</taxon>
    </lineage>
</organism>
<dbReference type="GO" id="GO:0005840">
    <property type="term" value="C:ribosome"/>
    <property type="evidence" value="ECO:0007669"/>
    <property type="project" value="UniProtKB-KW"/>
</dbReference>
<keyword evidence="3 4" id="KW-0687">Ribonucleoprotein</keyword>
<evidence type="ECO:0000256" key="5">
    <source>
        <dbReference type="RuleBase" id="RU004311"/>
    </source>
</evidence>
<keyword evidence="5" id="KW-0699">rRNA-binding</keyword>
<dbReference type="Proteomes" id="UP000053237">
    <property type="component" value="Unassembled WGS sequence"/>
</dbReference>
<dbReference type="CDD" id="cd07026">
    <property type="entry name" value="Ribosomal_L20"/>
    <property type="match status" value="1"/>
</dbReference>
<dbReference type="InterPro" id="IPR035566">
    <property type="entry name" value="Ribosomal_protein_bL20_C"/>
</dbReference>